<dbReference type="InterPro" id="IPR003660">
    <property type="entry name" value="HAMP_dom"/>
</dbReference>
<keyword evidence="4" id="KW-0597">Phosphoprotein</keyword>
<protein>
    <recommendedName>
        <fullName evidence="3">histidine kinase</fullName>
        <ecNumber evidence="3">2.7.13.3</ecNumber>
    </recommendedName>
</protein>
<evidence type="ECO:0000256" key="1">
    <source>
        <dbReference type="ARBA" id="ARBA00000085"/>
    </source>
</evidence>
<sequence length="357" mass="39206">MKIAGLSGKIIASMIAITLLAVLLVFFTAYLFYYFMDTFWPDYIFVDSYIPAAPELIWLAGTTIIALTIAVAVAVNLARHILSPLNSVTKGIRLLAAGDLSARATSFNNAQNETNQLIRDFNLLAEKLERMTNEQRFWNAAIAHELRTPVTILYGRLQGMLDGIFSPDNHQLRSLLVQVDGLKNLVEDLRVVSLEESGHLNLRSQYINLNTEITSVVEFMKDSLAKAHQYVELDLAVKDASCDPARIRQALIALLTNAIKHAVPGCIKIQTRSTQNSLTLCVEDEGPGIAEALAPHVFTAFRRSSDSNATGSGLGLAVVAAIARAHNGEASCHPTAQGGTRFEMRWPYNQIAQAEKR</sequence>
<proteinExistence type="predicted"/>
<evidence type="ECO:0000256" key="5">
    <source>
        <dbReference type="ARBA" id="ARBA00022679"/>
    </source>
</evidence>
<evidence type="ECO:0000256" key="10">
    <source>
        <dbReference type="ARBA" id="ARBA00023136"/>
    </source>
</evidence>
<dbReference type="eggNOG" id="COG2770">
    <property type="taxonomic scope" value="Bacteria"/>
</dbReference>
<dbReference type="OrthoDB" id="9804645at2"/>
<keyword evidence="10 11" id="KW-0472">Membrane</keyword>
<dbReference type="Pfam" id="PF02518">
    <property type="entry name" value="HATPase_c"/>
    <property type="match status" value="1"/>
</dbReference>
<dbReference type="HOGENOM" id="CLU_000445_89_3_6"/>
<dbReference type="InterPro" id="IPR004358">
    <property type="entry name" value="Sig_transdc_His_kin-like_C"/>
</dbReference>
<dbReference type="GO" id="GO:0000155">
    <property type="term" value="F:phosphorelay sensor kinase activity"/>
    <property type="evidence" value="ECO:0007669"/>
    <property type="project" value="InterPro"/>
</dbReference>
<comment type="catalytic activity">
    <reaction evidence="1">
        <text>ATP + protein L-histidine = ADP + protein N-phospho-L-histidine.</text>
        <dbReference type="EC" id="2.7.13.3"/>
    </reaction>
</comment>
<dbReference type="PROSITE" id="PS50109">
    <property type="entry name" value="HIS_KIN"/>
    <property type="match status" value="1"/>
</dbReference>
<dbReference type="InterPro" id="IPR003661">
    <property type="entry name" value="HisK_dim/P_dom"/>
</dbReference>
<evidence type="ECO:0000256" key="7">
    <source>
        <dbReference type="ARBA" id="ARBA00022777"/>
    </source>
</evidence>
<dbReference type="SUPFAM" id="SSF47384">
    <property type="entry name" value="Homodimeric domain of signal transducing histidine kinase"/>
    <property type="match status" value="1"/>
</dbReference>
<evidence type="ECO:0000259" key="12">
    <source>
        <dbReference type="PROSITE" id="PS50109"/>
    </source>
</evidence>
<dbReference type="InterPro" id="IPR005467">
    <property type="entry name" value="His_kinase_dom"/>
</dbReference>
<dbReference type="PANTHER" id="PTHR45436">
    <property type="entry name" value="SENSOR HISTIDINE KINASE YKOH"/>
    <property type="match status" value="1"/>
</dbReference>
<dbReference type="SUPFAM" id="SSF158472">
    <property type="entry name" value="HAMP domain-like"/>
    <property type="match status" value="1"/>
</dbReference>
<dbReference type="SMART" id="SM00387">
    <property type="entry name" value="HATPase_c"/>
    <property type="match status" value="1"/>
</dbReference>
<dbReference type="Gene3D" id="6.10.340.10">
    <property type="match status" value="1"/>
</dbReference>
<keyword evidence="9" id="KW-0902">Two-component regulatory system</keyword>
<dbReference type="EC" id="2.7.13.3" evidence="3"/>
<feature type="transmembrane region" description="Helical" evidence="11">
    <location>
        <begin position="12"/>
        <end position="36"/>
    </location>
</feature>
<feature type="transmembrane region" description="Helical" evidence="11">
    <location>
        <begin position="56"/>
        <end position="78"/>
    </location>
</feature>
<keyword evidence="7 14" id="KW-0418">Kinase</keyword>
<gene>
    <name evidence="14" type="ordered locus">Mmwyl1_1013</name>
</gene>
<dbReference type="PANTHER" id="PTHR45436:SF5">
    <property type="entry name" value="SENSOR HISTIDINE KINASE TRCS"/>
    <property type="match status" value="1"/>
</dbReference>
<dbReference type="PROSITE" id="PS50885">
    <property type="entry name" value="HAMP"/>
    <property type="match status" value="1"/>
</dbReference>
<dbReference type="SUPFAM" id="SSF55874">
    <property type="entry name" value="ATPase domain of HSP90 chaperone/DNA topoisomerase II/histidine kinase"/>
    <property type="match status" value="1"/>
</dbReference>
<comment type="subcellular location">
    <subcellularLocation>
        <location evidence="2">Membrane</location>
    </subcellularLocation>
</comment>
<evidence type="ECO:0000256" key="2">
    <source>
        <dbReference type="ARBA" id="ARBA00004370"/>
    </source>
</evidence>
<evidence type="ECO:0000256" key="11">
    <source>
        <dbReference type="SAM" id="Phobius"/>
    </source>
</evidence>
<evidence type="ECO:0000256" key="4">
    <source>
        <dbReference type="ARBA" id="ARBA00022553"/>
    </source>
</evidence>
<dbReference type="Gene3D" id="3.30.565.10">
    <property type="entry name" value="Histidine kinase-like ATPase, C-terminal domain"/>
    <property type="match status" value="1"/>
</dbReference>
<reference evidence="14" key="1">
    <citation type="submission" date="2007-06" db="EMBL/GenBank/DDBJ databases">
        <title>Complete sequence of Marinomonas sp. MWYL1.</title>
        <authorList>
            <consortium name="US DOE Joint Genome Institute"/>
            <person name="Copeland A."/>
            <person name="Lucas S."/>
            <person name="Lapidus A."/>
            <person name="Barry K."/>
            <person name="Glavina del Rio T."/>
            <person name="Dalin E."/>
            <person name="Tice H."/>
            <person name="Pitluck S."/>
            <person name="Kiss H."/>
            <person name="Brettin T."/>
            <person name="Bruce D."/>
            <person name="Detter J.C."/>
            <person name="Han C."/>
            <person name="Schmutz J."/>
            <person name="Larimer F."/>
            <person name="Land M."/>
            <person name="Hauser L."/>
            <person name="Kyrpides N."/>
            <person name="Kim E."/>
            <person name="Johnston A.W.B."/>
            <person name="Todd J.D."/>
            <person name="Rogers R."/>
            <person name="Wexler M."/>
            <person name="Bond P.L."/>
            <person name="Li Y."/>
            <person name="Richardson P."/>
        </authorList>
    </citation>
    <scope>NUCLEOTIDE SEQUENCE [LARGE SCALE GENOMIC DNA]</scope>
    <source>
        <strain evidence="14">MWYL1</strain>
    </source>
</reference>
<dbReference type="Pfam" id="PF00672">
    <property type="entry name" value="HAMP"/>
    <property type="match status" value="1"/>
</dbReference>
<dbReference type="AlphaFoldDB" id="A6VU15"/>
<evidence type="ECO:0000259" key="13">
    <source>
        <dbReference type="PROSITE" id="PS50885"/>
    </source>
</evidence>
<dbReference type="STRING" id="400668.Mmwyl1_1013"/>
<accession>A6VU15</accession>
<name>A6VU15_MARMS</name>
<dbReference type="CDD" id="cd00082">
    <property type="entry name" value="HisKA"/>
    <property type="match status" value="1"/>
</dbReference>
<evidence type="ECO:0000256" key="9">
    <source>
        <dbReference type="ARBA" id="ARBA00023012"/>
    </source>
</evidence>
<dbReference type="GO" id="GO:0005886">
    <property type="term" value="C:plasma membrane"/>
    <property type="evidence" value="ECO:0007669"/>
    <property type="project" value="TreeGrafter"/>
</dbReference>
<dbReference type="EMBL" id="CP000749">
    <property type="protein sequence ID" value="ABR69944.1"/>
    <property type="molecule type" value="Genomic_DNA"/>
</dbReference>
<dbReference type="CDD" id="cd06225">
    <property type="entry name" value="HAMP"/>
    <property type="match status" value="1"/>
</dbReference>
<dbReference type="Gene3D" id="1.10.287.130">
    <property type="match status" value="1"/>
</dbReference>
<evidence type="ECO:0000313" key="14">
    <source>
        <dbReference type="EMBL" id="ABR69944.1"/>
    </source>
</evidence>
<evidence type="ECO:0000256" key="3">
    <source>
        <dbReference type="ARBA" id="ARBA00012438"/>
    </source>
</evidence>
<keyword evidence="5" id="KW-0808">Transferase</keyword>
<evidence type="ECO:0000256" key="6">
    <source>
        <dbReference type="ARBA" id="ARBA00022692"/>
    </source>
</evidence>
<feature type="domain" description="Histidine kinase" evidence="12">
    <location>
        <begin position="141"/>
        <end position="350"/>
    </location>
</feature>
<dbReference type="eggNOG" id="COG2205">
    <property type="taxonomic scope" value="Bacteria"/>
</dbReference>
<evidence type="ECO:0000256" key="8">
    <source>
        <dbReference type="ARBA" id="ARBA00022989"/>
    </source>
</evidence>
<dbReference type="SMART" id="SM00388">
    <property type="entry name" value="HisKA"/>
    <property type="match status" value="1"/>
</dbReference>
<organism evidence="14">
    <name type="scientific">Marinomonas sp. (strain MWYL1)</name>
    <dbReference type="NCBI Taxonomy" id="400668"/>
    <lineage>
        <taxon>Bacteria</taxon>
        <taxon>Pseudomonadati</taxon>
        <taxon>Pseudomonadota</taxon>
        <taxon>Gammaproteobacteria</taxon>
        <taxon>Oceanospirillales</taxon>
        <taxon>Oceanospirillaceae</taxon>
        <taxon>Marinomonas</taxon>
    </lineage>
</organism>
<dbReference type="Pfam" id="PF00512">
    <property type="entry name" value="HisKA"/>
    <property type="match status" value="1"/>
</dbReference>
<dbReference type="SMART" id="SM00304">
    <property type="entry name" value="HAMP"/>
    <property type="match status" value="1"/>
</dbReference>
<dbReference type="PRINTS" id="PR00344">
    <property type="entry name" value="BCTRLSENSOR"/>
</dbReference>
<dbReference type="InterPro" id="IPR003594">
    <property type="entry name" value="HATPase_dom"/>
</dbReference>
<keyword evidence="8 11" id="KW-1133">Transmembrane helix</keyword>
<dbReference type="InterPro" id="IPR036890">
    <property type="entry name" value="HATPase_C_sf"/>
</dbReference>
<feature type="domain" description="HAMP" evidence="13">
    <location>
        <begin position="79"/>
        <end position="133"/>
    </location>
</feature>
<dbReference type="InterPro" id="IPR050428">
    <property type="entry name" value="TCS_sensor_his_kinase"/>
</dbReference>
<dbReference type="InterPro" id="IPR036097">
    <property type="entry name" value="HisK_dim/P_sf"/>
</dbReference>
<dbReference type="KEGG" id="mmw:Mmwyl1_1013"/>
<keyword evidence="6 11" id="KW-0812">Transmembrane</keyword>